<dbReference type="PROSITE" id="PS50011">
    <property type="entry name" value="PROTEIN_KINASE_DOM"/>
    <property type="match status" value="1"/>
</dbReference>
<evidence type="ECO:0000256" key="8">
    <source>
        <dbReference type="ARBA" id="ARBA00048679"/>
    </source>
</evidence>
<accession>A0A8T0PU86</accession>
<keyword evidence="5" id="KW-0418">Kinase</keyword>
<dbReference type="InterPro" id="IPR036537">
    <property type="entry name" value="Adaptor_Cbl_N_dom_sf"/>
</dbReference>
<comment type="catalytic activity">
    <reaction evidence="8">
        <text>L-seryl-[protein] + ATP = O-phospho-L-seryl-[protein] + ADP + H(+)</text>
        <dbReference type="Rhea" id="RHEA:17989"/>
        <dbReference type="Rhea" id="RHEA-COMP:9863"/>
        <dbReference type="Rhea" id="RHEA-COMP:11604"/>
        <dbReference type="ChEBI" id="CHEBI:15378"/>
        <dbReference type="ChEBI" id="CHEBI:29999"/>
        <dbReference type="ChEBI" id="CHEBI:30616"/>
        <dbReference type="ChEBI" id="CHEBI:83421"/>
        <dbReference type="ChEBI" id="CHEBI:456216"/>
        <dbReference type="EC" id="2.7.11.1"/>
    </reaction>
</comment>
<dbReference type="Proteomes" id="UP000823388">
    <property type="component" value="Chromosome 8K"/>
</dbReference>
<organism evidence="10 11">
    <name type="scientific">Panicum virgatum</name>
    <name type="common">Blackwell switchgrass</name>
    <dbReference type="NCBI Taxonomy" id="38727"/>
    <lineage>
        <taxon>Eukaryota</taxon>
        <taxon>Viridiplantae</taxon>
        <taxon>Streptophyta</taxon>
        <taxon>Embryophyta</taxon>
        <taxon>Tracheophyta</taxon>
        <taxon>Spermatophyta</taxon>
        <taxon>Magnoliopsida</taxon>
        <taxon>Liliopsida</taxon>
        <taxon>Poales</taxon>
        <taxon>Poaceae</taxon>
        <taxon>PACMAD clade</taxon>
        <taxon>Panicoideae</taxon>
        <taxon>Panicodae</taxon>
        <taxon>Paniceae</taxon>
        <taxon>Panicinae</taxon>
        <taxon>Panicum</taxon>
        <taxon>Panicum sect. Hiantes</taxon>
    </lineage>
</organism>
<evidence type="ECO:0000256" key="6">
    <source>
        <dbReference type="ARBA" id="ARBA00022840"/>
    </source>
</evidence>
<protein>
    <recommendedName>
        <fullName evidence="1">non-specific serine/threonine protein kinase</fullName>
        <ecNumber evidence="1">2.7.11.1</ecNumber>
    </recommendedName>
</protein>
<evidence type="ECO:0000256" key="1">
    <source>
        <dbReference type="ARBA" id="ARBA00012513"/>
    </source>
</evidence>
<keyword evidence="6" id="KW-0067">ATP-binding</keyword>
<dbReference type="InterPro" id="IPR000719">
    <property type="entry name" value="Prot_kinase_dom"/>
</dbReference>
<evidence type="ECO:0000313" key="10">
    <source>
        <dbReference type="EMBL" id="KAG2564039.1"/>
    </source>
</evidence>
<dbReference type="SMART" id="SM00220">
    <property type="entry name" value="S_TKc"/>
    <property type="match status" value="1"/>
</dbReference>
<dbReference type="InterPro" id="IPR008271">
    <property type="entry name" value="Ser/Thr_kinase_AS"/>
</dbReference>
<evidence type="ECO:0000256" key="5">
    <source>
        <dbReference type="ARBA" id="ARBA00022777"/>
    </source>
</evidence>
<keyword evidence="11" id="KW-1185">Reference proteome</keyword>
<evidence type="ECO:0000313" key="11">
    <source>
        <dbReference type="Proteomes" id="UP000823388"/>
    </source>
</evidence>
<keyword evidence="3" id="KW-0808">Transferase</keyword>
<evidence type="ECO:0000256" key="2">
    <source>
        <dbReference type="ARBA" id="ARBA00022527"/>
    </source>
</evidence>
<dbReference type="InterPro" id="IPR011009">
    <property type="entry name" value="Kinase-like_dom_sf"/>
</dbReference>
<dbReference type="PANTHER" id="PTHR27006:SF601">
    <property type="entry name" value="PROTEIN KINASE DOMAIN-CONTAINING PROTEIN"/>
    <property type="match status" value="1"/>
</dbReference>
<dbReference type="PROSITE" id="PS00108">
    <property type="entry name" value="PROTEIN_KINASE_ST"/>
    <property type="match status" value="1"/>
</dbReference>
<dbReference type="Pfam" id="PF22215">
    <property type="entry name" value="MLKL_N"/>
    <property type="match status" value="1"/>
</dbReference>
<dbReference type="PANTHER" id="PTHR27006">
    <property type="entry name" value="PROMASTIGOTE SURFACE ANTIGEN PROTEIN PSA"/>
    <property type="match status" value="1"/>
</dbReference>
<dbReference type="EC" id="2.7.11.1" evidence="1"/>
<dbReference type="Pfam" id="PF00069">
    <property type="entry name" value="Pkinase"/>
    <property type="match status" value="1"/>
</dbReference>
<comment type="caution">
    <text evidence="10">The sequence shown here is derived from an EMBL/GenBank/DDBJ whole genome shotgun (WGS) entry which is preliminary data.</text>
</comment>
<sequence length="505" mass="56473">MADPVATVEKIVKIGLKIKEAVNRVRRNEEDCREITRRVLRFSAILSQLQQTGTVADSPALAGALEDLEETLQRALELVTACQERTTTRRLVAAGDLSKQLRRVQDDILNKVMLASFAINAHTTILLLTIQAGGQPPPRQQQADAGLTGVSNNIHSTEDASFLSIYGNNGWSDLNGEEYIVPTGNDAPFAPLEALKNFSLSELKDAINGGNIIGEGAFCMVYKGVLMDGNVVAIKTFIEPRPLGWEHMLAHGQLVLASKLQHQNIVKVLGYGHEVETQKSSVIMRLLKHKNRPAKGRGYFWVEEYVPNGTLYSKIHESLLDWHSVSRILEQVAQGIHYLQEQHIVHRDLKPRNILLDSDMNPKITDFDLSTVLNDDEISENNRIAGTCGYMAPEYAMHGIVSMKNDVFAFGVILLEIVGLSMCRSKPPEHHHPKYEWAWEAWEAGLTEELFDPSLFDGSQGMEIIRRKNRADRPTIADVLEMLNGKKELPTPRKIAYYVPGQTDR</sequence>
<dbReference type="InterPro" id="IPR059179">
    <property type="entry name" value="MLKL-like_MCAfunc"/>
</dbReference>
<dbReference type="FunFam" id="1.10.510.10:FF:001023">
    <property type="entry name" value="Os07g0541700 protein"/>
    <property type="match status" value="1"/>
</dbReference>
<dbReference type="InterPro" id="IPR054000">
    <property type="entry name" value="MLKL_N"/>
</dbReference>
<dbReference type="Gene3D" id="1.10.510.10">
    <property type="entry name" value="Transferase(Phosphotransferase) domain 1"/>
    <property type="match status" value="1"/>
</dbReference>
<evidence type="ECO:0000256" key="4">
    <source>
        <dbReference type="ARBA" id="ARBA00022741"/>
    </source>
</evidence>
<name>A0A8T0PU86_PANVG</name>
<dbReference type="Gene3D" id="1.20.930.20">
    <property type="entry name" value="Adaptor protein Cbl, N-terminal domain"/>
    <property type="match status" value="1"/>
</dbReference>
<dbReference type="Gene3D" id="3.30.200.20">
    <property type="entry name" value="Phosphorylase Kinase, domain 1"/>
    <property type="match status" value="1"/>
</dbReference>
<evidence type="ECO:0000256" key="3">
    <source>
        <dbReference type="ARBA" id="ARBA00022679"/>
    </source>
</evidence>
<dbReference type="SUPFAM" id="SSF56112">
    <property type="entry name" value="Protein kinase-like (PK-like)"/>
    <property type="match status" value="1"/>
</dbReference>
<evidence type="ECO:0000259" key="9">
    <source>
        <dbReference type="PROSITE" id="PS50011"/>
    </source>
</evidence>
<dbReference type="GO" id="GO:0007166">
    <property type="term" value="P:cell surface receptor signaling pathway"/>
    <property type="evidence" value="ECO:0007669"/>
    <property type="project" value="InterPro"/>
</dbReference>
<evidence type="ECO:0000256" key="7">
    <source>
        <dbReference type="ARBA" id="ARBA00047899"/>
    </source>
</evidence>
<dbReference type="GO" id="GO:0005524">
    <property type="term" value="F:ATP binding"/>
    <property type="evidence" value="ECO:0007669"/>
    <property type="project" value="UniProtKB-KW"/>
</dbReference>
<gene>
    <name evidence="10" type="ORF">PVAP13_8KG337606</name>
</gene>
<keyword evidence="2" id="KW-0723">Serine/threonine-protein kinase</keyword>
<proteinExistence type="predicted"/>
<feature type="domain" description="Protein kinase" evidence="9">
    <location>
        <begin position="207"/>
        <end position="489"/>
    </location>
</feature>
<dbReference type="GO" id="GO:0004674">
    <property type="term" value="F:protein serine/threonine kinase activity"/>
    <property type="evidence" value="ECO:0007669"/>
    <property type="project" value="UniProtKB-KW"/>
</dbReference>
<dbReference type="CDD" id="cd21037">
    <property type="entry name" value="MLKL_NTD"/>
    <property type="match status" value="1"/>
</dbReference>
<dbReference type="AlphaFoldDB" id="A0A8T0PU86"/>
<reference evidence="10" key="1">
    <citation type="submission" date="2020-05" db="EMBL/GenBank/DDBJ databases">
        <title>WGS assembly of Panicum virgatum.</title>
        <authorList>
            <person name="Lovell J.T."/>
            <person name="Jenkins J."/>
            <person name="Shu S."/>
            <person name="Juenger T.E."/>
            <person name="Schmutz J."/>
        </authorList>
    </citation>
    <scope>NUCLEOTIDE SEQUENCE</scope>
    <source>
        <strain evidence="10">AP13</strain>
    </source>
</reference>
<comment type="catalytic activity">
    <reaction evidence="7">
        <text>L-threonyl-[protein] + ATP = O-phospho-L-threonyl-[protein] + ADP + H(+)</text>
        <dbReference type="Rhea" id="RHEA:46608"/>
        <dbReference type="Rhea" id="RHEA-COMP:11060"/>
        <dbReference type="Rhea" id="RHEA-COMP:11605"/>
        <dbReference type="ChEBI" id="CHEBI:15378"/>
        <dbReference type="ChEBI" id="CHEBI:30013"/>
        <dbReference type="ChEBI" id="CHEBI:30616"/>
        <dbReference type="ChEBI" id="CHEBI:61977"/>
        <dbReference type="ChEBI" id="CHEBI:456216"/>
        <dbReference type="EC" id="2.7.11.1"/>
    </reaction>
</comment>
<dbReference type="EMBL" id="CM029051">
    <property type="protein sequence ID" value="KAG2564039.1"/>
    <property type="molecule type" value="Genomic_DNA"/>
</dbReference>
<keyword evidence="4" id="KW-0547">Nucleotide-binding</keyword>